<dbReference type="AlphaFoldDB" id="A0AAN6W479"/>
<dbReference type="Proteomes" id="UP001302321">
    <property type="component" value="Unassembled WGS sequence"/>
</dbReference>
<evidence type="ECO:0000256" key="1">
    <source>
        <dbReference type="SAM" id="MobiDB-lite"/>
    </source>
</evidence>
<reference evidence="2" key="2">
    <citation type="submission" date="2023-05" db="EMBL/GenBank/DDBJ databases">
        <authorList>
            <consortium name="Lawrence Berkeley National Laboratory"/>
            <person name="Steindorff A."/>
            <person name="Hensen N."/>
            <person name="Bonometti L."/>
            <person name="Westerberg I."/>
            <person name="Brannstrom I.O."/>
            <person name="Guillou S."/>
            <person name="Cros-Aarteil S."/>
            <person name="Calhoun S."/>
            <person name="Haridas S."/>
            <person name="Kuo A."/>
            <person name="Mondo S."/>
            <person name="Pangilinan J."/>
            <person name="Riley R."/>
            <person name="Labutti K."/>
            <person name="Andreopoulos B."/>
            <person name="Lipzen A."/>
            <person name="Chen C."/>
            <person name="Yanf M."/>
            <person name="Daum C."/>
            <person name="Ng V."/>
            <person name="Clum A."/>
            <person name="Ohm R."/>
            <person name="Martin F."/>
            <person name="Silar P."/>
            <person name="Natvig D."/>
            <person name="Lalanne C."/>
            <person name="Gautier V."/>
            <person name="Ament-Velasquez S.L."/>
            <person name="Kruys A."/>
            <person name="Hutchinson M.I."/>
            <person name="Powell A.J."/>
            <person name="Barry K."/>
            <person name="Miller A.N."/>
            <person name="Grigoriev I.V."/>
            <person name="Debuchy R."/>
            <person name="Gladieux P."/>
            <person name="Thoren M.H."/>
            <person name="Johannesson H."/>
        </authorList>
    </citation>
    <scope>NUCLEOTIDE SEQUENCE</scope>
    <source>
        <strain evidence="2">CBS 892.96</strain>
    </source>
</reference>
<accession>A0AAN6W479</accession>
<sequence length="889" mass="103025">MLIALSPTRRVPTAVLASRFKLVTTREPQRRWMNLEPHKKSKWRTLPWDQKVYLRLLQEHKHVVETKQADDVAWGLPLIPYTMRRGTILHAHTLKHYVILLNGVSLSAREDDPKQEPVLTADVYMVKRTHSIGYQNNPWRVYWSDLDRYPMLEPDQAPWDIHIRSEYDLRPEDNPSLPLTKVSRLFDKECSRPIVESGPLTIPIKHLHTPVPRRWFSATEESMARLDPFTKVGPMTRDFIDYCPALSDPDVGLIDAHYHGRSDIFSRTGRWPFENRTCLVFSHQGDEPRRMASAAQKLARTFKESGRVRTAKVAHLWLNEIIQKVLPNFEHGKIPDKKTISLCRILIARALEKWRGTTILIRIPKNMPKIALRQLVELASSIKEDTAVMVAIVGRKPYSHIFDHESDIVRETFATEIVFRPPLKPALIVKEEEPEANPEEDAMMRGLMEKFLSQNEQREMRKREEAERRRRQAEHQRRMAEIQREMEERRQVEIRKRIEEKKQAEERRRTAEQEKLKIRKGVEGWYETAVQYEIEASLREQEEMDTMTGRRDEEDLDRFPLVDDADKGTEEAHLSEGSISIENGDICIEKEGSITVMDGYLNKRDGSIVIKTGFVNMDSGTIVFLRRSDLTPFREDLTKMSISFEDGVSRPASGESTFDKGDLKVDSYDEAESHPDLIRLTDAVINITDGSVGIEEGSIKVIGEEGFDDAKKILSSIRIKKGAIHIVSGSAAFKGGKEGFINCSFDISETTLGFKDGYSDVKEMDDSAIYSVRDWGAGYEPRTDSDGFSYNSWSYEPFVEIRDTARERVFKKQEAIEKAAWREENARRRTERAEEKARVERERAEEKVRIERERAEEEERLRKERLAKKRAEMLARLPMSFLPGRKPKR</sequence>
<organism evidence="2 3">
    <name type="scientific">Triangularia setosa</name>
    <dbReference type="NCBI Taxonomy" id="2587417"/>
    <lineage>
        <taxon>Eukaryota</taxon>
        <taxon>Fungi</taxon>
        <taxon>Dikarya</taxon>
        <taxon>Ascomycota</taxon>
        <taxon>Pezizomycotina</taxon>
        <taxon>Sordariomycetes</taxon>
        <taxon>Sordariomycetidae</taxon>
        <taxon>Sordariales</taxon>
        <taxon>Podosporaceae</taxon>
        <taxon>Triangularia</taxon>
    </lineage>
</organism>
<keyword evidence="3" id="KW-1185">Reference proteome</keyword>
<reference evidence="2" key="1">
    <citation type="journal article" date="2023" name="Mol. Phylogenet. Evol.">
        <title>Genome-scale phylogeny and comparative genomics of the fungal order Sordariales.</title>
        <authorList>
            <person name="Hensen N."/>
            <person name="Bonometti L."/>
            <person name="Westerberg I."/>
            <person name="Brannstrom I.O."/>
            <person name="Guillou S."/>
            <person name="Cros-Aarteil S."/>
            <person name="Calhoun S."/>
            <person name="Haridas S."/>
            <person name="Kuo A."/>
            <person name="Mondo S."/>
            <person name="Pangilinan J."/>
            <person name="Riley R."/>
            <person name="LaButti K."/>
            <person name="Andreopoulos B."/>
            <person name="Lipzen A."/>
            <person name="Chen C."/>
            <person name="Yan M."/>
            <person name="Daum C."/>
            <person name="Ng V."/>
            <person name="Clum A."/>
            <person name="Steindorff A."/>
            <person name="Ohm R.A."/>
            <person name="Martin F."/>
            <person name="Silar P."/>
            <person name="Natvig D.O."/>
            <person name="Lalanne C."/>
            <person name="Gautier V."/>
            <person name="Ament-Velasquez S.L."/>
            <person name="Kruys A."/>
            <person name="Hutchinson M.I."/>
            <person name="Powell A.J."/>
            <person name="Barry K."/>
            <person name="Miller A.N."/>
            <person name="Grigoriev I.V."/>
            <person name="Debuchy R."/>
            <person name="Gladieux P."/>
            <person name="Hiltunen Thoren M."/>
            <person name="Johannesson H."/>
        </authorList>
    </citation>
    <scope>NUCLEOTIDE SEQUENCE</scope>
    <source>
        <strain evidence="2">CBS 892.96</strain>
    </source>
</reference>
<name>A0AAN6W479_9PEZI</name>
<evidence type="ECO:0000313" key="3">
    <source>
        <dbReference type="Proteomes" id="UP001302321"/>
    </source>
</evidence>
<gene>
    <name evidence="2" type="ORF">QBC36DRAFT_245688</name>
</gene>
<feature type="region of interest" description="Disordered" evidence="1">
    <location>
        <begin position="455"/>
        <end position="479"/>
    </location>
</feature>
<feature type="region of interest" description="Disordered" evidence="1">
    <location>
        <begin position="822"/>
        <end position="860"/>
    </location>
</feature>
<evidence type="ECO:0000313" key="2">
    <source>
        <dbReference type="EMBL" id="KAK4173342.1"/>
    </source>
</evidence>
<feature type="compositionally biased region" description="Basic and acidic residues" evidence="1">
    <location>
        <begin position="456"/>
        <end position="479"/>
    </location>
</feature>
<dbReference type="EMBL" id="MU866351">
    <property type="protein sequence ID" value="KAK4173342.1"/>
    <property type="molecule type" value="Genomic_DNA"/>
</dbReference>
<protein>
    <submittedName>
        <fullName evidence="2">Uncharacterized protein</fullName>
    </submittedName>
</protein>
<proteinExistence type="predicted"/>
<comment type="caution">
    <text evidence="2">The sequence shown here is derived from an EMBL/GenBank/DDBJ whole genome shotgun (WGS) entry which is preliminary data.</text>
</comment>